<comment type="pathway">
    <text evidence="1 11">Metabolic intermediate biosynthesis; chorismate biosynthesis; chorismate from D-erythrose 4-phosphate and phosphoenolpyruvate: step 5/7.</text>
</comment>
<gene>
    <name evidence="11" type="primary">aroK</name>
    <name evidence="12" type="ORF">E4U82_04805</name>
</gene>
<keyword evidence="13" id="KW-1185">Reference proteome</keyword>
<comment type="subcellular location">
    <subcellularLocation>
        <location evidence="11">Cytoplasm</location>
    </subcellularLocation>
</comment>
<dbReference type="HAMAP" id="MF_00109">
    <property type="entry name" value="Shikimate_kinase"/>
    <property type="match status" value="1"/>
</dbReference>
<keyword evidence="9 11" id="KW-0057">Aromatic amino acid biosynthesis</keyword>
<evidence type="ECO:0000256" key="11">
    <source>
        <dbReference type="HAMAP-Rule" id="MF_00109"/>
    </source>
</evidence>
<dbReference type="InterPro" id="IPR031322">
    <property type="entry name" value="Shikimate/glucono_kinase"/>
</dbReference>
<dbReference type="PROSITE" id="PS01128">
    <property type="entry name" value="SHIKIMATE_KINASE"/>
    <property type="match status" value="1"/>
</dbReference>
<protein>
    <recommendedName>
        <fullName evidence="3 11">Shikimate kinase</fullName>
        <shortName evidence="11">SK</shortName>
        <ecNumber evidence="3 11">2.7.1.71</ecNumber>
    </recommendedName>
</protein>
<dbReference type="RefSeq" id="WP_135108941.1">
    <property type="nucleotide sequence ID" value="NZ_SRHY01000004.1"/>
</dbReference>
<dbReference type="Gene3D" id="3.40.50.300">
    <property type="entry name" value="P-loop containing nucleotide triphosphate hydrolases"/>
    <property type="match status" value="1"/>
</dbReference>
<feature type="binding site" evidence="11">
    <location>
        <position position="33"/>
    </location>
    <ligand>
        <name>substrate</name>
    </ligand>
</feature>
<keyword evidence="4 11" id="KW-0028">Amino-acid biosynthesis</keyword>
<evidence type="ECO:0000256" key="5">
    <source>
        <dbReference type="ARBA" id="ARBA00022679"/>
    </source>
</evidence>
<dbReference type="PANTHER" id="PTHR21087:SF16">
    <property type="entry name" value="SHIKIMATE KINASE 1, CHLOROPLASTIC"/>
    <property type="match status" value="1"/>
</dbReference>
<comment type="subunit">
    <text evidence="11">Monomer.</text>
</comment>
<dbReference type="PANTHER" id="PTHR21087">
    <property type="entry name" value="SHIKIMATE KINASE"/>
    <property type="match status" value="1"/>
</dbReference>
<dbReference type="GO" id="GO:0000287">
    <property type="term" value="F:magnesium ion binding"/>
    <property type="evidence" value="ECO:0007669"/>
    <property type="project" value="UniProtKB-UniRule"/>
</dbReference>
<dbReference type="GO" id="GO:0005829">
    <property type="term" value="C:cytosol"/>
    <property type="evidence" value="ECO:0007669"/>
    <property type="project" value="TreeGrafter"/>
</dbReference>
<comment type="catalytic activity">
    <reaction evidence="10 11">
        <text>shikimate + ATP = 3-phosphoshikimate + ADP + H(+)</text>
        <dbReference type="Rhea" id="RHEA:13121"/>
        <dbReference type="ChEBI" id="CHEBI:15378"/>
        <dbReference type="ChEBI" id="CHEBI:30616"/>
        <dbReference type="ChEBI" id="CHEBI:36208"/>
        <dbReference type="ChEBI" id="CHEBI:145989"/>
        <dbReference type="ChEBI" id="CHEBI:456216"/>
        <dbReference type="EC" id="2.7.1.71"/>
    </reaction>
</comment>
<name>A0A4Y9AE45_9BACI</name>
<comment type="caution">
    <text evidence="12">The sequence shown here is derived from an EMBL/GenBank/DDBJ whole genome shotgun (WGS) entry which is preliminary data.</text>
</comment>
<comment type="cofactor">
    <cofactor evidence="11">
        <name>Mg(2+)</name>
        <dbReference type="ChEBI" id="CHEBI:18420"/>
    </cofactor>
    <text evidence="11">Binds 1 Mg(2+) ion per subunit.</text>
</comment>
<dbReference type="GO" id="GO:0009423">
    <property type="term" value="P:chorismate biosynthetic process"/>
    <property type="evidence" value="ECO:0007669"/>
    <property type="project" value="UniProtKB-UniRule"/>
</dbReference>
<comment type="similarity">
    <text evidence="2 11">Belongs to the shikimate kinase family.</text>
</comment>
<evidence type="ECO:0000256" key="7">
    <source>
        <dbReference type="ARBA" id="ARBA00022777"/>
    </source>
</evidence>
<dbReference type="EMBL" id="SRHY01000004">
    <property type="protein sequence ID" value="TFJ93685.1"/>
    <property type="molecule type" value="Genomic_DNA"/>
</dbReference>
<dbReference type="InterPro" id="IPR023000">
    <property type="entry name" value="Shikimate_kinase_CS"/>
</dbReference>
<feature type="binding site" evidence="11">
    <location>
        <position position="77"/>
    </location>
    <ligand>
        <name>substrate</name>
    </ligand>
</feature>
<evidence type="ECO:0000256" key="1">
    <source>
        <dbReference type="ARBA" id="ARBA00004842"/>
    </source>
</evidence>
<keyword evidence="7 11" id="KW-0418">Kinase</keyword>
<dbReference type="GO" id="GO:0009073">
    <property type="term" value="P:aromatic amino acid family biosynthetic process"/>
    <property type="evidence" value="ECO:0007669"/>
    <property type="project" value="UniProtKB-KW"/>
</dbReference>
<dbReference type="AlphaFoldDB" id="A0A4Y9AE45"/>
<evidence type="ECO:0000256" key="3">
    <source>
        <dbReference type="ARBA" id="ARBA00012154"/>
    </source>
</evidence>
<dbReference type="SUPFAM" id="SSF52540">
    <property type="entry name" value="P-loop containing nucleoside triphosphate hydrolases"/>
    <property type="match status" value="1"/>
</dbReference>
<dbReference type="Pfam" id="PF01202">
    <property type="entry name" value="SKI"/>
    <property type="match status" value="1"/>
</dbReference>
<comment type="caution">
    <text evidence="11">Lacks conserved residue(s) required for the propagation of feature annotation.</text>
</comment>
<feature type="binding site" evidence="11">
    <location>
        <begin position="11"/>
        <end position="16"/>
    </location>
    <ligand>
        <name>ATP</name>
        <dbReference type="ChEBI" id="CHEBI:30616"/>
    </ligand>
</feature>
<accession>A0A4Y9AE45</accession>
<keyword evidence="6 11" id="KW-0547">Nucleotide-binding</keyword>
<sequence length="163" mass="18650">MRTLYLIGFMGSGKSTVGKLLHEVLGITHLDTDQMVVEKYGEIATIFQQEGEKQFRAYETGMMKQTPDENTVVSTGGGVVEKQENRVFMKQHGFIVHLDSSYETIADRLGSDPERPLWRKNDSDKQQLYQRRKKLYSELADLKVVTDHKSPQSVVEEILGHLY</sequence>
<evidence type="ECO:0000256" key="9">
    <source>
        <dbReference type="ARBA" id="ARBA00023141"/>
    </source>
</evidence>
<evidence type="ECO:0000256" key="2">
    <source>
        <dbReference type="ARBA" id="ARBA00006997"/>
    </source>
</evidence>
<evidence type="ECO:0000256" key="8">
    <source>
        <dbReference type="ARBA" id="ARBA00022840"/>
    </source>
</evidence>
<proteinExistence type="inferred from homology"/>
<comment type="function">
    <text evidence="11">Catalyzes the specific phosphorylation of the 3-hydroxyl group of shikimic acid using ATP as a cosubstrate.</text>
</comment>
<dbReference type="EC" id="2.7.1.71" evidence="3 11"/>
<keyword evidence="8 11" id="KW-0067">ATP-binding</keyword>
<dbReference type="UniPathway" id="UPA00053">
    <property type="reaction ID" value="UER00088"/>
</dbReference>
<dbReference type="InterPro" id="IPR027417">
    <property type="entry name" value="P-loop_NTPase"/>
</dbReference>
<keyword evidence="11" id="KW-0479">Metal-binding</keyword>
<dbReference type="InterPro" id="IPR000623">
    <property type="entry name" value="Shikimate_kinase/TSH1"/>
</dbReference>
<feature type="binding site" evidence="11">
    <location>
        <position position="132"/>
    </location>
    <ligand>
        <name>substrate</name>
    </ligand>
</feature>
<dbReference type="OrthoDB" id="9800332at2"/>
<keyword evidence="11" id="KW-0460">Magnesium</keyword>
<reference evidence="12 13" key="1">
    <citation type="submission" date="2019-03" db="EMBL/GenBank/DDBJ databases">
        <title>Genome sequence of Lentibacillus salicampi ATCC BAA-719.</title>
        <authorList>
            <person name="Maclea K.S."/>
            <person name="Simoes Junior M."/>
        </authorList>
    </citation>
    <scope>NUCLEOTIDE SEQUENCE [LARGE SCALE GENOMIC DNA]</scope>
    <source>
        <strain evidence="12 13">ATCC BAA-719</strain>
    </source>
</reference>
<evidence type="ECO:0000313" key="12">
    <source>
        <dbReference type="EMBL" id="TFJ93685.1"/>
    </source>
</evidence>
<feature type="binding site" evidence="11">
    <location>
        <position position="115"/>
    </location>
    <ligand>
        <name>ATP</name>
        <dbReference type="ChEBI" id="CHEBI:30616"/>
    </ligand>
</feature>
<dbReference type="Proteomes" id="UP000298484">
    <property type="component" value="Unassembled WGS sequence"/>
</dbReference>
<evidence type="ECO:0000313" key="13">
    <source>
        <dbReference type="Proteomes" id="UP000298484"/>
    </source>
</evidence>
<dbReference type="PRINTS" id="PR01100">
    <property type="entry name" value="SHIKIMTKNASE"/>
</dbReference>
<evidence type="ECO:0000256" key="10">
    <source>
        <dbReference type="ARBA" id="ARBA00048567"/>
    </source>
</evidence>
<evidence type="ECO:0000256" key="6">
    <source>
        <dbReference type="ARBA" id="ARBA00022741"/>
    </source>
</evidence>
<dbReference type="CDD" id="cd00464">
    <property type="entry name" value="SK"/>
    <property type="match status" value="1"/>
</dbReference>
<feature type="binding site" evidence="11">
    <location>
        <position position="56"/>
    </location>
    <ligand>
        <name>substrate</name>
    </ligand>
</feature>
<dbReference type="GO" id="GO:0004765">
    <property type="term" value="F:shikimate kinase activity"/>
    <property type="evidence" value="ECO:0007669"/>
    <property type="project" value="UniProtKB-UniRule"/>
</dbReference>
<dbReference type="GO" id="GO:0008652">
    <property type="term" value="P:amino acid biosynthetic process"/>
    <property type="evidence" value="ECO:0007669"/>
    <property type="project" value="UniProtKB-KW"/>
</dbReference>
<feature type="binding site" evidence="11">
    <location>
        <position position="15"/>
    </location>
    <ligand>
        <name>Mg(2+)</name>
        <dbReference type="ChEBI" id="CHEBI:18420"/>
    </ligand>
</feature>
<keyword evidence="11" id="KW-0963">Cytoplasm</keyword>
<dbReference type="GO" id="GO:0005524">
    <property type="term" value="F:ATP binding"/>
    <property type="evidence" value="ECO:0007669"/>
    <property type="project" value="UniProtKB-UniRule"/>
</dbReference>
<keyword evidence="5 11" id="KW-0808">Transferase</keyword>
<organism evidence="12 13">
    <name type="scientific">Lentibacillus salicampi</name>
    <dbReference type="NCBI Taxonomy" id="175306"/>
    <lineage>
        <taxon>Bacteria</taxon>
        <taxon>Bacillati</taxon>
        <taxon>Bacillota</taxon>
        <taxon>Bacilli</taxon>
        <taxon>Bacillales</taxon>
        <taxon>Bacillaceae</taxon>
        <taxon>Lentibacillus</taxon>
    </lineage>
</organism>
<evidence type="ECO:0000256" key="4">
    <source>
        <dbReference type="ARBA" id="ARBA00022605"/>
    </source>
</evidence>